<dbReference type="AlphaFoldDB" id="A0A182EH18"/>
<gene>
    <name evidence="2" type="ORF">NOO_LOCUS7392</name>
</gene>
<dbReference type="Proteomes" id="UP000271087">
    <property type="component" value="Unassembled WGS sequence"/>
</dbReference>
<feature type="region of interest" description="Disordered" evidence="1">
    <location>
        <begin position="1"/>
        <end position="60"/>
    </location>
</feature>
<evidence type="ECO:0000313" key="2">
    <source>
        <dbReference type="EMBL" id="VDK86054.1"/>
    </source>
</evidence>
<reference evidence="2 3" key="2">
    <citation type="submission" date="2018-08" db="EMBL/GenBank/DDBJ databases">
        <authorList>
            <person name="Laetsch R D."/>
            <person name="Stevens L."/>
            <person name="Kumar S."/>
            <person name="Blaxter L. M."/>
        </authorList>
    </citation>
    <scope>NUCLEOTIDE SEQUENCE [LARGE SCALE GENOMIC DNA]</scope>
</reference>
<proteinExistence type="predicted"/>
<name>A0A182EH18_ONCOC</name>
<feature type="compositionally biased region" description="Pro residues" evidence="1">
    <location>
        <begin position="10"/>
        <end position="24"/>
    </location>
</feature>
<reference evidence="4" key="1">
    <citation type="submission" date="2016-06" db="UniProtKB">
        <authorList>
            <consortium name="WormBaseParasite"/>
        </authorList>
    </citation>
    <scope>IDENTIFICATION</scope>
</reference>
<sequence>MMVGTIPLRLPTPPPPPPPPPPPSGIQVKPKNGSSLSGGTKWTLRTEARDGGGGNSMRLKAEGTIEIPKPQSVASLREQIARKLEVKMPSTSSPPSGSMIIGNGRSRSQLSLLDLNGQNSYISQHNDVSTLPHLALKTLKFDSNPRSSNQTALEKQLSVVHEPMERHVSCITPVPFNRTATLSSPVIISPNIRNIYSNNTSAVIPTTFSLPTIAHNYEENNDYTCSTTNDGTESSQLNDYQKLNPVKQRVDDRPQPSFLSTAASAANGTISFHSSNVNENATNVSLTPNPPVFLINGHNKDKNEMTIRDLEIPTSIIHDDIVPASNIRTEIAQEVESQLGASSSSAVTTSKPPFSKATELRTKMQSESCSPHHLQSEQQNQAGSVRLRTFNSLLPAPEREFKGTSGTIPRYDVHTENSSWYRTMFKKMHVVDQLGNPVGVMLRLSHMAHSLTKCTKCAMKPIPMLHNHCIHTFEPFPCLAGTFPRGLV</sequence>
<dbReference type="WBParaSite" id="nOo.2.0.1.t07392-RA">
    <property type="protein sequence ID" value="nOo.2.0.1.t07392-RA"/>
    <property type="gene ID" value="nOo.2.0.1.g07392"/>
</dbReference>
<evidence type="ECO:0000313" key="4">
    <source>
        <dbReference type="WBParaSite" id="nOo.2.0.1.t07392-RA"/>
    </source>
</evidence>
<dbReference type="EMBL" id="UYRW01002621">
    <property type="protein sequence ID" value="VDK86054.1"/>
    <property type="molecule type" value="Genomic_DNA"/>
</dbReference>
<keyword evidence="3" id="KW-1185">Reference proteome</keyword>
<dbReference type="STRING" id="42157.A0A182EH18"/>
<evidence type="ECO:0000313" key="3">
    <source>
        <dbReference type="Proteomes" id="UP000271087"/>
    </source>
</evidence>
<evidence type="ECO:0000256" key="1">
    <source>
        <dbReference type="SAM" id="MobiDB-lite"/>
    </source>
</evidence>
<dbReference type="OrthoDB" id="5866868at2759"/>
<protein>
    <submittedName>
        <fullName evidence="4">WH2 domain-containing protein</fullName>
    </submittedName>
</protein>
<dbReference type="SUPFAM" id="SSF101447">
    <property type="entry name" value="Formin homology 2 domain (FH2 domain)"/>
    <property type="match status" value="1"/>
</dbReference>
<accession>A0A182EH18</accession>
<organism evidence="4">
    <name type="scientific">Onchocerca ochengi</name>
    <name type="common">Filarial nematode worm</name>
    <dbReference type="NCBI Taxonomy" id="42157"/>
    <lineage>
        <taxon>Eukaryota</taxon>
        <taxon>Metazoa</taxon>
        <taxon>Ecdysozoa</taxon>
        <taxon>Nematoda</taxon>
        <taxon>Chromadorea</taxon>
        <taxon>Rhabditida</taxon>
        <taxon>Spirurina</taxon>
        <taxon>Spiruromorpha</taxon>
        <taxon>Filarioidea</taxon>
        <taxon>Onchocercidae</taxon>
        <taxon>Onchocerca</taxon>
    </lineage>
</organism>